<sequence length="715" mass="78318">MHTKPIVAGIALAVASSVSWAQTDEANTIFEEVVVTAQKREQSIYEVPVAISAFSGDTMEKQGISDLTDIGKFVPNLNITGFSAGHTSSNNAFIRGIGLQDHLITTDPGVGVYVDGVYLGRQVGQNWSLSNIERVEVLRGPQGTLYGRNSIGGAINIITRAPGEEAEVHLGTQVGTRGRFNADIYASAPLSDSFAVSGSLAYQSRDGLGEFTNLPGADMDVGELQDFSGRVAARWTPTDKLSILFAADGNDGKNGLRPYTTLIDELPNGAVYQAGYRNSDRAADPYDNATGQLNQTEVTNKASGFSVTVDYDISDSLHSKLLFSDRHSEYTSGLDDDSIEADFLSFPEEGEADQRSIEFQLDGDMGDWDFVTGLYFFEEDGHNFQDDTVFNGGAPSDFFLEQSLESTAIYGNVGYHVNDKLRVSGGLRYTQDEKTAHTILFETIEETNTRDWSETSWELAANYDISENLNGYATIQSGYTSGQYPARPYCLIGSFDFGSGELSRPNCFEANDNVTALNYEVGIKGTPLDNLKMSLSLFHTIYNDLPYQVSTTSGGGFETRNLLVDQTSQGIEWESSLAVTDGFMLHSTLGYINADVDDQQAAAPLTPELTVSISPEYTMAMDSGELSFRADWSYRSEMYGEPSKDPGRFTKLDSRSLINVDITYRNDVDNWSASLYGKNITDERYDNARLNTGDYVLVMLSNDASEFGVRLSKDF</sequence>
<name>A0A839UMU1_9GAMM</name>
<dbReference type="GO" id="GO:0009279">
    <property type="term" value="C:cell outer membrane"/>
    <property type="evidence" value="ECO:0007669"/>
    <property type="project" value="UniProtKB-SubCell"/>
</dbReference>
<evidence type="ECO:0000313" key="16">
    <source>
        <dbReference type="EMBL" id="MBB3169494.1"/>
    </source>
</evidence>
<keyword evidence="2 11" id="KW-0813">Transport</keyword>
<evidence type="ECO:0000256" key="7">
    <source>
        <dbReference type="ARBA" id="ARBA00023065"/>
    </source>
</evidence>
<evidence type="ECO:0000256" key="2">
    <source>
        <dbReference type="ARBA" id="ARBA00022448"/>
    </source>
</evidence>
<evidence type="ECO:0000256" key="3">
    <source>
        <dbReference type="ARBA" id="ARBA00022452"/>
    </source>
</evidence>
<keyword evidence="5 11" id="KW-0812">Transmembrane</keyword>
<reference evidence="16 17" key="1">
    <citation type="submission" date="2020-08" db="EMBL/GenBank/DDBJ databases">
        <title>Genomic Encyclopedia of Type Strains, Phase III (KMG-III): the genomes of soil and plant-associated and newly described type strains.</title>
        <authorList>
            <person name="Whitman W."/>
        </authorList>
    </citation>
    <scope>NUCLEOTIDE SEQUENCE [LARGE SCALE GENOMIC DNA]</scope>
    <source>
        <strain evidence="16 17">CECT 8571</strain>
    </source>
</reference>
<proteinExistence type="inferred from homology"/>
<organism evidence="16 17">
    <name type="scientific">Simiduia aestuariiviva</name>
    <dbReference type="NCBI Taxonomy" id="1510459"/>
    <lineage>
        <taxon>Bacteria</taxon>
        <taxon>Pseudomonadati</taxon>
        <taxon>Pseudomonadota</taxon>
        <taxon>Gammaproteobacteria</taxon>
        <taxon>Cellvibrionales</taxon>
        <taxon>Cellvibrionaceae</taxon>
        <taxon>Simiduia</taxon>
    </lineage>
</organism>
<dbReference type="Pfam" id="PF00593">
    <property type="entry name" value="TonB_dep_Rec_b-barrel"/>
    <property type="match status" value="1"/>
</dbReference>
<evidence type="ECO:0000256" key="10">
    <source>
        <dbReference type="ARBA" id="ARBA00023237"/>
    </source>
</evidence>
<keyword evidence="8 12" id="KW-0798">TonB box</keyword>
<dbReference type="AlphaFoldDB" id="A0A839UMU1"/>
<feature type="domain" description="TonB-dependent receptor plug" evidence="15">
    <location>
        <begin position="45"/>
        <end position="154"/>
    </location>
</feature>
<dbReference type="PANTHER" id="PTHR32552:SF81">
    <property type="entry name" value="TONB-DEPENDENT OUTER MEMBRANE RECEPTOR"/>
    <property type="match status" value="1"/>
</dbReference>
<comment type="caution">
    <text evidence="16">The sequence shown here is derived from an EMBL/GenBank/DDBJ whole genome shotgun (WGS) entry which is preliminary data.</text>
</comment>
<keyword evidence="7" id="KW-0406">Ion transport</keyword>
<evidence type="ECO:0000259" key="14">
    <source>
        <dbReference type="Pfam" id="PF00593"/>
    </source>
</evidence>
<comment type="similarity">
    <text evidence="11 12">Belongs to the TonB-dependent receptor family.</text>
</comment>
<dbReference type="PANTHER" id="PTHR32552">
    <property type="entry name" value="FERRICHROME IRON RECEPTOR-RELATED"/>
    <property type="match status" value="1"/>
</dbReference>
<dbReference type="GO" id="GO:0006826">
    <property type="term" value="P:iron ion transport"/>
    <property type="evidence" value="ECO:0007669"/>
    <property type="project" value="UniProtKB-KW"/>
</dbReference>
<dbReference type="EMBL" id="JACHXZ010000004">
    <property type="protein sequence ID" value="MBB3169494.1"/>
    <property type="molecule type" value="Genomic_DNA"/>
</dbReference>
<evidence type="ECO:0000256" key="1">
    <source>
        <dbReference type="ARBA" id="ARBA00004571"/>
    </source>
</evidence>
<keyword evidence="6" id="KW-0408">Iron</keyword>
<dbReference type="Proteomes" id="UP000559987">
    <property type="component" value="Unassembled WGS sequence"/>
</dbReference>
<evidence type="ECO:0000256" key="4">
    <source>
        <dbReference type="ARBA" id="ARBA00022496"/>
    </source>
</evidence>
<comment type="subcellular location">
    <subcellularLocation>
        <location evidence="1 11">Cell outer membrane</location>
        <topology evidence="1 11">Multi-pass membrane protein</topology>
    </subcellularLocation>
</comment>
<dbReference type="PROSITE" id="PS52016">
    <property type="entry name" value="TONB_DEPENDENT_REC_3"/>
    <property type="match status" value="1"/>
</dbReference>
<feature type="domain" description="TonB-dependent receptor-like beta-barrel" evidence="14">
    <location>
        <begin position="254"/>
        <end position="680"/>
    </location>
</feature>
<dbReference type="Pfam" id="PF07715">
    <property type="entry name" value="Plug"/>
    <property type="match status" value="1"/>
</dbReference>
<evidence type="ECO:0000256" key="12">
    <source>
        <dbReference type="RuleBase" id="RU003357"/>
    </source>
</evidence>
<dbReference type="InterPro" id="IPR036942">
    <property type="entry name" value="Beta-barrel_TonB_sf"/>
</dbReference>
<dbReference type="CDD" id="cd01347">
    <property type="entry name" value="ligand_gated_channel"/>
    <property type="match status" value="1"/>
</dbReference>
<dbReference type="Gene3D" id="2.40.170.20">
    <property type="entry name" value="TonB-dependent receptor, beta-barrel domain"/>
    <property type="match status" value="1"/>
</dbReference>
<feature type="signal peptide" evidence="13">
    <location>
        <begin position="1"/>
        <end position="21"/>
    </location>
</feature>
<evidence type="ECO:0000259" key="15">
    <source>
        <dbReference type="Pfam" id="PF07715"/>
    </source>
</evidence>
<keyword evidence="9 11" id="KW-0472">Membrane</keyword>
<evidence type="ECO:0000256" key="13">
    <source>
        <dbReference type="SAM" id="SignalP"/>
    </source>
</evidence>
<evidence type="ECO:0000256" key="8">
    <source>
        <dbReference type="ARBA" id="ARBA00023077"/>
    </source>
</evidence>
<keyword evidence="3 11" id="KW-1134">Transmembrane beta strand</keyword>
<keyword evidence="17" id="KW-1185">Reference proteome</keyword>
<keyword evidence="4" id="KW-0410">Iron transport</keyword>
<keyword evidence="10 11" id="KW-0998">Cell outer membrane</keyword>
<evidence type="ECO:0000256" key="6">
    <source>
        <dbReference type="ARBA" id="ARBA00023004"/>
    </source>
</evidence>
<keyword evidence="16" id="KW-0675">Receptor</keyword>
<dbReference type="SUPFAM" id="SSF56935">
    <property type="entry name" value="Porins"/>
    <property type="match status" value="1"/>
</dbReference>
<dbReference type="InterPro" id="IPR039426">
    <property type="entry name" value="TonB-dep_rcpt-like"/>
</dbReference>
<keyword evidence="13" id="KW-0732">Signal</keyword>
<evidence type="ECO:0000313" key="17">
    <source>
        <dbReference type="Proteomes" id="UP000559987"/>
    </source>
</evidence>
<evidence type="ECO:0000256" key="9">
    <source>
        <dbReference type="ARBA" id="ARBA00023136"/>
    </source>
</evidence>
<dbReference type="InterPro" id="IPR012910">
    <property type="entry name" value="Plug_dom"/>
</dbReference>
<gene>
    <name evidence="16" type="ORF">FHS30_002707</name>
</gene>
<evidence type="ECO:0000256" key="5">
    <source>
        <dbReference type="ARBA" id="ARBA00022692"/>
    </source>
</evidence>
<accession>A0A839UMU1</accession>
<protein>
    <submittedName>
        <fullName evidence="16">Iron complex outermembrane receptor protein</fullName>
    </submittedName>
</protein>
<evidence type="ECO:0000256" key="11">
    <source>
        <dbReference type="PROSITE-ProRule" id="PRU01360"/>
    </source>
</evidence>
<dbReference type="RefSeq" id="WP_221197311.1">
    <property type="nucleotide sequence ID" value="NZ_JACHXZ010000004.1"/>
</dbReference>
<dbReference type="InterPro" id="IPR000531">
    <property type="entry name" value="Beta-barrel_TonB"/>
</dbReference>
<feature type="chain" id="PRO_5033016218" evidence="13">
    <location>
        <begin position="22"/>
        <end position="715"/>
    </location>
</feature>